<feature type="region of interest" description="Disordered" evidence="14">
    <location>
        <begin position="904"/>
        <end position="1010"/>
    </location>
</feature>
<dbReference type="SUPFAM" id="SSF55874">
    <property type="entry name" value="ATPase domain of HSP90 chaperone/DNA topoisomerase II/histidine kinase"/>
    <property type="match status" value="1"/>
</dbReference>
<keyword evidence="7 15" id="KW-0812">Transmembrane</keyword>
<dbReference type="InterPro" id="IPR006016">
    <property type="entry name" value="UspA"/>
</dbReference>
<evidence type="ECO:0000313" key="17">
    <source>
        <dbReference type="EMBL" id="KAA8828028.1"/>
    </source>
</evidence>
<dbReference type="GO" id="GO:0005524">
    <property type="term" value="F:ATP binding"/>
    <property type="evidence" value="ECO:0007669"/>
    <property type="project" value="UniProtKB-KW"/>
</dbReference>
<dbReference type="Proteomes" id="UP000410049">
    <property type="component" value="Unassembled WGS sequence"/>
</dbReference>
<dbReference type="InterPro" id="IPR003594">
    <property type="entry name" value="HATPase_dom"/>
</dbReference>
<comment type="subcellular location">
    <subcellularLocation>
        <location evidence="3">Cell membrane</location>
    </subcellularLocation>
    <subcellularLocation>
        <location evidence="2">Membrane</location>
        <topology evidence="2">Multi-pass membrane protein</topology>
    </subcellularLocation>
</comment>
<dbReference type="CDD" id="cd00082">
    <property type="entry name" value="HisKA"/>
    <property type="match status" value="1"/>
</dbReference>
<evidence type="ECO:0000256" key="1">
    <source>
        <dbReference type="ARBA" id="ARBA00000085"/>
    </source>
</evidence>
<feature type="compositionally biased region" description="Basic and acidic residues" evidence="14">
    <location>
        <begin position="904"/>
        <end position="917"/>
    </location>
</feature>
<feature type="transmembrane region" description="Helical" evidence="15">
    <location>
        <begin position="382"/>
        <end position="402"/>
    </location>
</feature>
<feature type="domain" description="Histidine kinase" evidence="16">
    <location>
        <begin position="628"/>
        <end position="841"/>
    </location>
</feature>
<evidence type="ECO:0000259" key="16">
    <source>
        <dbReference type="PROSITE" id="PS50109"/>
    </source>
</evidence>
<protein>
    <recommendedName>
        <fullName evidence="4">histidine kinase</fullName>
        <ecNumber evidence="4">2.7.13.3</ecNumber>
    </recommendedName>
</protein>
<evidence type="ECO:0000256" key="9">
    <source>
        <dbReference type="ARBA" id="ARBA00022777"/>
    </source>
</evidence>
<dbReference type="PROSITE" id="PS50109">
    <property type="entry name" value="HIS_KIN"/>
    <property type="match status" value="1"/>
</dbReference>
<dbReference type="Pfam" id="PF00582">
    <property type="entry name" value="Usp"/>
    <property type="match status" value="1"/>
</dbReference>
<feature type="compositionally biased region" description="Gly residues" evidence="14">
    <location>
        <begin position="1000"/>
        <end position="1010"/>
    </location>
</feature>
<accession>A0A5M9ZKH8</accession>
<dbReference type="GO" id="GO:0000155">
    <property type="term" value="F:phosphorelay sensor kinase activity"/>
    <property type="evidence" value="ECO:0007669"/>
    <property type="project" value="InterPro"/>
</dbReference>
<evidence type="ECO:0000256" key="2">
    <source>
        <dbReference type="ARBA" id="ARBA00004141"/>
    </source>
</evidence>
<evidence type="ECO:0000256" key="4">
    <source>
        <dbReference type="ARBA" id="ARBA00012438"/>
    </source>
</evidence>
<dbReference type="EC" id="2.7.13.3" evidence="4"/>
<comment type="catalytic activity">
    <reaction evidence="1">
        <text>ATP + protein L-histidine = ADP + protein N-phospho-L-histidine.</text>
        <dbReference type="EC" id="2.7.13.3"/>
    </reaction>
</comment>
<dbReference type="InterPro" id="IPR036890">
    <property type="entry name" value="HATPase_C_sf"/>
</dbReference>
<keyword evidence="11 15" id="KW-1133">Transmembrane helix</keyword>
<dbReference type="PRINTS" id="PR00344">
    <property type="entry name" value="BCTRLSENSOR"/>
</dbReference>
<keyword evidence="10" id="KW-0067">ATP-binding</keyword>
<dbReference type="RefSeq" id="WP_150379214.1">
    <property type="nucleotide sequence ID" value="NZ_RZUH01000004.1"/>
</dbReference>
<dbReference type="InterPro" id="IPR003852">
    <property type="entry name" value="Sig_transdc_His_kinase_KdpD_N"/>
</dbReference>
<organism evidence="17 18">
    <name type="scientific">Bifidobacterium myosotis</name>
    <dbReference type="NCBI Taxonomy" id="1630166"/>
    <lineage>
        <taxon>Bacteria</taxon>
        <taxon>Bacillati</taxon>
        <taxon>Actinomycetota</taxon>
        <taxon>Actinomycetes</taxon>
        <taxon>Bifidobacteriales</taxon>
        <taxon>Bifidobacteriaceae</taxon>
        <taxon>Bifidobacterium</taxon>
    </lineage>
</organism>
<dbReference type="SUPFAM" id="SSF52402">
    <property type="entry name" value="Adenine nucleotide alpha hydrolases-like"/>
    <property type="match status" value="1"/>
</dbReference>
<evidence type="ECO:0000256" key="13">
    <source>
        <dbReference type="ARBA" id="ARBA00023136"/>
    </source>
</evidence>
<feature type="transmembrane region" description="Helical" evidence="15">
    <location>
        <begin position="414"/>
        <end position="441"/>
    </location>
</feature>
<dbReference type="SMART" id="SM00388">
    <property type="entry name" value="HisKA"/>
    <property type="match status" value="1"/>
</dbReference>
<dbReference type="GO" id="GO:0005737">
    <property type="term" value="C:cytoplasm"/>
    <property type="evidence" value="ECO:0007669"/>
    <property type="project" value="UniProtKB-ARBA"/>
</dbReference>
<dbReference type="InterPro" id="IPR004358">
    <property type="entry name" value="Sig_transdc_His_kin-like_C"/>
</dbReference>
<evidence type="ECO:0000256" key="7">
    <source>
        <dbReference type="ARBA" id="ARBA00022692"/>
    </source>
</evidence>
<evidence type="ECO:0000313" key="18">
    <source>
        <dbReference type="Proteomes" id="UP000410049"/>
    </source>
</evidence>
<evidence type="ECO:0000256" key="5">
    <source>
        <dbReference type="ARBA" id="ARBA00022553"/>
    </source>
</evidence>
<feature type="transmembrane region" description="Helical" evidence="15">
    <location>
        <begin position="461"/>
        <end position="478"/>
    </location>
</feature>
<proteinExistence type="predicted"/>
<dbReference type="InterPro" id="IPR003661">
    <property type="entry name" value="HisK_dim/P_dom"/>
</dbReference>
<comment type="caution">
    <text evidence="17">The sequence shown here is derived from an EMBL/GenBank/DDBJ whole genome shotgun (WGS) entry which is preliminary data.</text>
</comment>
<dbReference type="InterPro" id="IPR005467">
    <property type="entry name" value="His_kinase_dom"/>
</dbReference>
<evidence type="ECO:0000256" key="14">
    <source>
        <dbReference type="SAM" id="MobiDB-lite"/>
    </source>
</evidence>
<dbReference type="InterPro" id="IPR036097">
    <property type="entry name" value="HisK_dim/P_sf"/>
</dbReference>
<keyword evidence="12" id="KW-0902">Two-component regulatory system</keyword>
<dbReference type="Pfam" id="PF02518">
    <property type="entry name" value="HATPase_c"/>
    <property type="match status" value="1"/>
</dbReference>
<dbReference type="PANTHER" id="PTHR45569">
    <property type="entry name" value="SENSOR PROTEIN KDPD"/>
    <property type="match status" value="1"/>
</dbReference>
<keyword evidence="13 15" id="KW-0472">Membrane</keyword>
<evidence type="ECO:0000256" key="3">
    <source>
        <dbReference type="ARBA" id="ARBA00004236"/>
    </source>
</evidence>
<dbReference type="Gene3D" id="1.10.287.130">
    <property type="match status" value="1"/>
</dbReference>
<dbReference type="EMBL" id="RZUH01000004">
    <property type="protein sequence ID" value="KAA8828028.1"/>
    <property type="molecule type" value="Genomic_DNA"/>
</dbReference>
<keyword evidence="6" id="KW-0808">Transferase</keyword>
<dbReference type="FunFam" id="3.40.50.300:FF:000483">
    <property type="entry name" value="Sensor histidine kinase KdpD"/>
    <property type="match status" value="1"/>
</dbReference>
<dbReference type="InterPro" id="IPR027417">
    <property type="entry name" value="P-loop_NTPase"/>
</dbReference>
<dbReference type="InterPro" id="IPR052023">
    <property type="entry name" value="Histidine_kinase_KdpD"/>
</dbReference>
<dbReference type="AlphaFoldDB" id="A0A5M9ZKH8"/>
<dbReference type="Pfam" id="PF13493">
    <property type="entry name" value="DUF4118"/>
    <property type="match status" value="1"/>
</dbReference>
<evidence type="ECO:0000256" key="11">
    <source>
        <dbReference type="ARBA" id="ARBA00022989"/>
    </source>
</evidence>
<feature type="compositionally biased region" description="Basic and acidic residues" evidence="14">
    <location>
        <begin position="984"/>
        <end position="995"/>
    </location>
</feature>
<dbReference type="InterPro" id="IPR038318">
    <property type="entry name" value="KdpD_sf"/>
</dbReference>
<keyword evidence="5" id="KW-0597">Phosphoprotein</keyword>
<evidence type="ECO:0000256" key="6">
    <source>
        <dbReference type="ARBA" id="ARBA00022679"/>
    </source>
</evidence>
<dbReference type="InterPro" id="IPR025201">
    <property type="entry name" value="KdpD_TM"/>
</dbReference>
<keyword evidence="8" id="KW-0547">Nucleotide-binding</keyword>
<feature type="compositionally biased region" description="Acidic residues" evidence="14">
    <location>
        <begin position="959"/>
        <end position="968"/>
    </location>
</feature>
<dbReference type="GO" id="GO:0005886">
    <property type="term" value="C:plasma membrane"/>
    <property type="evidence" value="ECO:0007669"/>
    <property type="project" value="UniProtKB-SubCell"/>
</dbReference>
<dbReference type="Gene3D" id="3.30.565.10">
    <property type="entry name" value="Histidine kinase-like ATPase, C-terminal domain"/>
    <property type="match status" value="1"/>
</dbReference>
<name>A0A5M9ZKH8_9BIFI</name>
<evidence type="ECO:0000256" key="15">
    <source>
        <dbReference type="SAM" id="Phobius"/>
    </source>
</evidence>
<dbReference type="Pfam" id="PF00512">
    <property type="entry name" value="HisKA"/>
    <property type="match status" value="1"/>
</dbReference>
<reference evidence="17 18" key="1">
    <citation type="journal article" date="2019" name="Syst. Appl. Microbiol.">
        <title>Characterization of Bifidobacterium species in feaces of the Egyptian fruit bat: Description of B. vespertilionis sp. nov. and B. rousetti sp. nov.</title>
        <authorList>
            <person name="Modesto M."/>
            <person name="Satti M."/>
            <person name="Watanabe K."/>
            <person name="Puglisi E."/>
            <person name="Morelli L."/>
            <person name="Huang C.-H."/>
            <person name="Liou J.-S."/>
            <person name="Miyashita M."/>
            <person name="Tamura T."/>
            <person name="Saito S."/>
            <person name="Mori K."/>
            <person name="Huang L."/>
            <person name="Sciavilla P."/>
            <person name="Sandri C."/>
            <person name="Spiezio C."/>
            <person name="Vitali F."/>
            <person name="Cavalieri D."/>
            <person name="Perpetuini G."/>
            <person name="Tofalo R."/>
            <person name="Bonetti A."/>
            <person name="Arita M."/>
            <person name="Mattarelli P."/>
        </authorList>
    </citation>
    <scope>NUCLEOTIDE SEQUENCE [LARGE SCALE GENOMIC DNA]</scope>
    <source>
        <strain evidence="17 18">RST17</strain>
    </source>
</reference>
<dbReference type="Pfam" id="PF02702">
    <property type="entry name" value="KdpD"/>
    <property type="match status" value="1"/>
</dbReference>
<dbReference type="CDD" id="cd00075">
    <property type="entry name" value="HATPase"/>
    <property type="match status" value="1"/>
</dbReference>
<dbReference type="Gene3D" id="3.40.50.620">
    <property type="entry name" value="HUPs"/>
    <property type="match status" value="1"/>
</dbReference>
<dbReference type="SMART" id="SM00387">
    <property type="entry name" value="HATPase_c"/>
    <property type="match status" value="1"/>
</dbReference>
<dbReference type="InterPro" id="IPR014729">
    <property type="entry name" value="Rossmann-like_a/b/a_fold"/>
</dbReference>
<sequence length="1010" mass="108027">MAEARGTFRVLLGAAPGVGKTCAMLKEGHRLQEDGKDVVIALLETHGRTATAKAAEGLETVPRRHVRYRGMWLEEMDLFKIIERHPQVALVDELAHTNAPGSVHKKRWQDVMDLLDAGIDVITTINVQHIESLNDVVREITGSTQKETVPDKVLRSASQVELVDLPPEGLRERLAAGFVYKPDRVDAALSNYFRVGNLTALRELALLWLAGRVDEALKTYREEHHIKAKWETRERVIVALSGGPEGEQLLRRGARVARASGGGDLIAVHVTPEDGLAGSNPALLIKQRELVEELGGTYHQIVGEDISEALLDYARANNATQVIVGVSRRGAIARWLGRPSTPNGIIEKSGDIDVHIVTHSFVNRGIRMPSSNHTPMAWTRRAAGFAFAVLSAALTGWLLYLFSDVQFAQRDALLLQLIVVVSAVIGGLMPAVLSAVLSGLLLDFLYTEPIGTLHVVRVQDFVTIVLYVMVAIIVSAVVDRADTIARQAKRASAESETLASVAGAVLRSDDPLQAIVHRTREAFGFSCVRVVQDNRVIISDGEPGTRASEETGTDITTPIEEPETISLSDHGPSLKLYGKTIEASDQRMLLAILSQIHTVLEHKDLERKASEIGPLAAAEKVRTGLLNAVSHDLRRPLASATAAISGLQRMGDTMSERDRRDLLAVASNGLKQLTKLVTDLLDVSRIREGALPLSLVATDVGEEIIPLFDELGIGPWSIDLDIAPDLPLVVADPALLRRALSNVLVNAMRFSPSDKRVRLSASSFNGVVEIRVADQGPGVPDSRKDDIFLPFHRLGDTDNTTGLGLGMALSKGFVESMGGSISPEDTPGGGLTIVITLREADSKLLAGQVIPPAERPKPADILEKDTLNVSDAVSDVILPLPGRGRSDERGLDRFITYGIMKGGKDESAAVDRADGRKSGAGAHDAADADGGKGSGASSDGKDRDGDAAGRQTHSAEEPSPVDDHDDEIVAPVPIPVNGADEDDGHAGHTGHDADGAGRPAAGGDGSAQDS</sequence>
<evidence type="ECO:0000256" key="8">
    <source>
        <dbReference type="ARBA" id="ARBA00022741"/>
    </source>
</evidence>
<dbReference type="PANTHER" id="PTHR45569:SF1">
    <property type="entry name" value="SENSOR PROTEIN KDPD"/>
    <property type="match status" value="1"/>
</dbReference>
<evidence type="ECO:0000256" key="12">
    <source>
        <dbReference type="ARBA" id="ARBA00023012"/>
    </source>
</evidence>
<dbReference type="Gene3D" id="3.40.50.300">
    <property type="entry name" value="P-loop containing nucleotide triphosphate hydrolases"/>
    <property type="match status" value="1"/>
</dbReference>
<dbReference type="SUPFAM" id="SSF47384">
    <property type="entry name" value="Homodimeric domain of signal transducing histidine kinase"/>
    <property type="match status" value="1"/>
</dbReference>
<dbReference type="Gene3D" id="1.20.120.620">
    <property type="entry name" value="Backbone structure of the membrane domain of e. Coli histidine kinase receptor kdpd"/>
    <property type="match status" value="1"/>
</dbReference>
<evidence type="ECO:0000256" key="10">
    <source>
        <dbReference type="ARBA" id="ARBA00022840"/>
    </source>
</evidence>
<keyword evidence="9 17" id="KW-0418">Kinase</keyword>
<gene>
    <name evidence="17" type="ORF">EMO91_06160</name>
</gene>